<sequence length="74" mass="8295">MSESETYDLRTNAVFQYQQFIESCYIHSMSVFGKIEDGKPWRGANGFSYSQNVKSIEGFLAKSLLFPDTGSSPA</sequence>
<protein>
    <submittedName>
        <fullName evidence="1">Uncharacterized protein</fullName>
    </submittedName>
</protein>
<organism evidence="1">
    <name type="scientific">uncultured Desulfobacterium sp</name>
    <dbReference type="NCBI Taxonomy" id="201089"/>
    <lineage>
        <taxon>Bacteria</taxon>
        <taxon>Pseudomonadati</taxon>
        <taxon>Thermodesulfobacteriota</taxon>
        <taxon>Desulfobacteria</taxon>
        <taxon>Desulfobacterales</taxon>
        <taxon>Desulfobacteriaceae</taxon>
        <taxon>Desulfobacterium</taxon>
        <taxon>environmental samples</taxon>
    </lineage>
</organism>
<proteinExistence type="predicted"/>
<evidence type="ECO:0000313" key="1">
    <source>
        <dbReference type="EMBL" id="CBX27193.1"/>
    </source>
</evidence>
<dbReference type="EMBL" id="FR695864">
    <property type="protein sequence ID" value="CBX27193.1"/>
    <property type="molecule type" value="Genomic_DNA"/>
</dbReference>
<name>E1Y9E9_9BACT</name>
<accession>E1Y9E9</accession>
<gene>
    <name evidence="1" type="ORF">N47_A12220</name>
</gene>
<reference evidence="1" key="1">
    <citation type="journal article" date="2011" name="Environ. Microbiol.">
        <title>Genomic insights into the metabolic potential of the polycyclic aromatic hydrocarbon degrading sulfate-reducing Deltaproteobacterium N47.</title>
        <authorList>
            <person name="Bergmann F."/>
            <person name="Selesi D."/>
            <person name="Weinmaier T."/>
            <person name="Tischler P."/>
            <person name="Rattei T."/>
            <person name="Meckenstock R.U."/>
        </authorList>
    </citation>
    <scope>NUCLEOTIDE SEQUENCE</scope>
</reference>
<dbReference type="AlphaFoldDB" id="E1Y9E9"/>